<organism evidence="3 4">
    <name type="scientific">Phyllosticta capitalensis</name>
    <dbReference type="NCBI Taxonomy" id="121624"/>
    <lineage>
        <taxon>Eukaryota</taxon>
        <taxon>Fungi</taxon>
        <taxon>Dikarya</taxon>
        <taxon>Ascomycota</taxon>
        <taxon>Pezizomycotina</taxon>
        <taxon>Dothideomycetes</taxon>
        <taxon>Dothideomycetes incertae sedis</taxon>
        <taxon>Botryosphaeriales</taxon>
        <taxon>Phyllostictaceae</taxon>
        <taxon>Phyllosticta</taxon>
    </lineage>
</organism>
<protein>
    <submittedName>
        <fullName evidence="3">Uncharacterized protein</fullName>
    </submittedName>
</protein>
<keyword evidence="2" id="KW-0472">Membrane</keyword>
<reference evidence="3 4" key="1">
    <citation type="submission" date="2024-04" db="EMBL/GenBank/DDBJ databases">
        <title>Phyllosticta paracitricarpa is synonymous to the EU quarantine fungus P. citricarpa based on phylogenomic analyses.</title>
        <authorList>
            <consortium name="Lawrence Berkeley National Laboratory"/>
            <person name="Van Ingen-Buijs V.A."/>
            <person name="Van Westerhoven A.C."/>
            <person name="Haridas S."/>
            <person name="Skiadas P."/>
            <person name="Martin F."/>
            <person name="Groenewald J.Z."/>
            <person name="Crous P.W."/>
            <person name="Seidl M.F."/>
        </authorList>
    </citation>
    <scope>NUCLEOTIDE SEQUENCE [LARGE SCALE GENOMIC DNA]</scope>
    <source>
        <strain evidence="3 4">CBS 123374</strain>
    </source>
</reference>
<feature type="transmembrane region" description="Helical" evidence="2">
    <location>
        <begin position="164"/>
        <end position="185"/>
    </location>
</feature>
<keyword evidence="2" id="KW-0812">Transmembrane</keyword>
<comment type="caution">
    <text evidence="3">The sequence shown here is derived from an EMBL/GenBank/DDBJ whole genome shotgun (WGS) entry which is preliminary data.</text>
</comment>
<feature type="compositionally biased region" description="Low complexity" evidence="1">
    <location>
        <begin position="1"/>
        <end position="15"/>
    </location>
</feature>
<sequence length="220" mass="23423">MPLLSSAAASAAAPPQRNMDPAGYKTQQHHHTHKSAIALPGLPSRVLYPSPPHQPLNKKSSSSSPSDPEASASARATFAIVSLPGRLNPSGSGPQGLITTFPDLCTRTLSRAIDESPIYRAHRSYSGIDVTRIVLVEAALIVLLAPVVAGALHDMHGEMRHIMAMLGGVWFNIMFGVDIAMAGFWREDKGRADVRRVFVGVMGVLALGAVWSAAVDMGWL</sequence>
<evidence type="ECO:0000313" key="3">
    <source>
        <dbReference type="EMBL" id="KAK8244572.1"/>
    </source>
</evidence>
<keyword evidence="2" id="KW-1133">Transmembrane helix</keyword>
<gene>
    <name evidence="3" type="ORF">HDK90DRAFT_508269</name>
</gene>
<keyword evidence="4" id="KW-1185">Reference proteome</keyword>
<dbReference type="EMBL" id="JBBWRZ010000002">
    <property type="protein sequence ID" value="KAK8244572.1"/>
    <property type="molecule type" value="Genomic_DNA"/>
</dbReference>
<dbReference type="Proteomes" id="UP001492380">
    <property type="component" value="Unassembled WGS sequence"/>
</dbReference>
<feature type="transmembrane region" description="Helical" evidence="2">
    <location>
        <begin position="133"/>
        <end position="152"/>
    </location>
</feature>
<evidence type="ECO:0000256" key="2">
    <source>
        <dbReference type="SAM" id="Phobius"/>
    </source>
</evidence>
<feature type="transmembrane region" description="Helical" evidence="2">
    <location>
        <begin position="197"/>
        <end position="214"/>
    </location>
</feature>
<feature type="compositionally biased region" description="Low complexity" evidence="1">
    <location>
        <begin position="60"/>
        <end position="71"/>
    </location>
</feature>
<proteinExistence type="predicted"/>
<evidence type="ECO:0000313" key="4">
    <source>
        <dbReference type="Proteomes" id="UP001492380"/>
    </source>
</evidence>
<accession>A0ABR1Z0U6</accession>
<evidence type="ECO:0000256" key="1">
    <source>
        <dbReference type="SAM" id="MobiDB-lite"/>
    </source>
</evidence>
<name>A0ABR1Z0U6_9PEZI</name>
<feature type="region of interest" description="Disordered" evidence="1">
    <location>
        <begin position="1"/>
        <end position="71"/>
    </location>
</feature>